<dbReference type="Proteomes" id="UP001497512">
    <property type="component" value="Chromosome 6"/>
</dbReference>
<evidence type="ECO:0000256" key="1">
    <source>
        <dbReference type="SAM" id="MobiDB-lite"/>
    </source>
</evidence>
<accession>A0ABP0UT21</accession>
<feature type="region of interest" description="Disordered" evidence="1">
    <location>
        <begin position="350"/>
        <end position="382"/>
    </location>
</feature>
<organism evidence="2 3">
    <name type="scientific">Sphagnum troendelagicum</name>
    <dbReference type="NCBI Taxonomy" id="128251"/>
    <lineage>
        <taxon>Eukaryota</taxon>
        <taxon>Viridiplantae</taxon>
        <taxon>Streptophyta</taxon>
        <taxon>Embryophyta</taxon>
        <taxon>Bryophyta</taxon>
        <taxon>Sphagnophytina</taxon>
        <taxon>Sphagnopsida</taxon>
        <taxon>Sphagnales</taxon>
        <taxon>Sphagnaceae</taxon>
        <taxon>Sphagnum</taxon>
    </lineage>
</organism>
<keyword evidence="3" id="KW-1185">Reference proteome</keyword>
<dbReference type="EMBL" id="OZ019898">
    <property type="protein sequence ID" value="CAK9228918.1"/>
    <property type="molecule type" value="Genomic_DNA"/>
</dbReference>
<feature type="compositionally biased region" description="Pro residues" evidence="1">
    <location>
        <begin position="35"/>
        <end position="46"/>
    </location>
</feature>
<sequence>MTTEEEAPPSVAASPTSAVPDSDSIIPESERSIPQLPPQPPPPPPAKVRVVVANDVVKKGEVRNDNNNKGDLLSSSRRICCFPSKLRWAAFRHSLVGFQTSSKSFRKHARSSHKLRFHQTSFNSHDLFWSEEEECLKNEDSEKKVQEIITPATLKTDLDFEGFPECKTTKESGTVCRVKNSDGFKPEGFQEVQVSCHRKHTMLTVHTPDHKGFLGIPKISGLSGDNGVKQVDRLGARLSHMISKSNYTEARHSQVGTSNGKEESCAEQHSGWQAPPVTFSPSFKLPKMKRVGSPICSALMPPPSPISPLESWLLARSIPTLKKPSRKPLGSFIPIKPLVPARKLVESEPCKDIPQHGGRQPPCSSEGQLQHRHSISHKVQAL</sequence>
<reference evidence="2" key="1">
    <citation type="submission" date="2024-02" db="EMBL/GenBank/DDBJ databases">
        <authorList>
            <consortium name="ELIXIR-Norway"/>
            <consortium name="Elixir Norway"/>
        </authorList>
    </citation>
    <scope>NUCLEOTIDE SEQUENCE</scope>
</reference>
<evidence type="ECO:0000313" key="3">
    <source>
        <dbReference type="Proteomes" id="UP001497512"/>
    </source>
</evidence>
<proteinExistence type="predicted"/>
<name>A0ABP0UT21_9BRYO</name>
<evidence type="ECO:0000313" key="2">
    <source>
        <dbReference type="EMBL" id="CAK9228918.1"/>
    </source>
</evidence>
<gene>
    <name evidence="2" type="ORF">CSSPTR1EN2_LOCUS19473</name>
</gene>
<protein>
    <submittedName>
        <fullName evidence="2">Uncharacterized protein</fullName>
    </submittedName>
</protein>
<feature type="region of interest" description="Disordered" evidence="1">
    <location>
        <begin position="1"/>
        <end position="47"/>
    </location>
</feature>
<feature type="compositionally biased region" description="Low complexity" evidence="1">
    <location>
        <begin position="8"/>
        <end position="24"/>
    </location>
</feature>